<geneLocation type="plasmid" evidence="1 2">
    <name>lp31</name>
</geneLocation>
<dbReference type="EMBL" id="CP015633">
    <property type="protein sequence ID" value="ANF34542.1"/>
    <property type="molecule type" value="Genomic_DNA"/>
</dbReference>
<reference evidence="1 2" key="1">
    <citation type="submission" date="2016-05" db="EMBL/GenBank/DDBJ databases">
        <title>Chromosome and linear plasmid sequence of a 2015 human isolate of tick-borne relapsing fever spirochete, Borrelia turicatae.</title>
        <authorList>
            <person name="Kingry L.C."/>
            <person name="Dhwani B."/>
            <person name="Replogle A."/>
            <person name="Sexton C."/>
            <person name="Rowe L."/>
            <person name="Stermole B.M."/>
            <person name="Christensen A.M."/>
            <person name="Schriefer M.E."/>
        </authorList>
    </citation>
    <scope>NUCLEOTIDE SEQUENCE [LARGE SCALE GENOMIC DNA]</scope>
    <source>
        <strain evidence="1 2">BTE5EL</strain>
        <plasmid evidence="1 2">lp31</plasmid>
    </source>
</reference>
<evidence type="ECO:0000313" key="1">
    <source>
        <dbReference type="EMBL" id="ANF34542.1"/>
    </source>
</evidence>
<organism evidence="1 2">
    <name type="scientific">Borrelia turicatae</name>
    <dbReference type="NCBI Taxonomy" id="142"/>
    <lineage>
        <taxon>Bacteria</taxon>
        <taxon>Pseudomonadati</taxon>
        <taxon>Spirochaetota</taxon>
        <taxon>Spirochaetia</taxon>
        <taxon>Spirochaetales</taxon>
        <taxon>Borreliaceae</taxon>
        <taxon>Borrelia</taxon>
    </lineage>
</organism>
<dbReference type="InterPro" id="IPR004884">
    <property type="entry name" value="DUF261"/>
</dbReference>
<evidence type="ECO:0000313" key="2">
    <source>
        <dbReference type="Proteomes" id="UP000264231"/>
    </source>
</evidence>
<proteinExistence type="predicted"/>
<dbReference type="RefSeq" id="WP_119024454.1">
    <property type="nucleotide sequence ID" value="NZ_CP015633.1"/>
</dbReference>
<sequence>MKITQNNPNLISAVRQWGCYFLSLHYYIEKYKKLQFSVNDINKNYHKFVHLGYMRNNCYILAPTGIFQNFGISTSVRWEGSAYRCLDGEFEISEVKIKNTPGHHFIATNEASVLYDSLTLKERGVEYEITSRRIFKKY</sequence>
<protein>
    <submittedName>
        <fullName evidence="1">Uncharacterized protein</fullName>
    </submittedName>
</protein>
<gene>
    <name evidence="1" type="ORF">A7978_05750</name>
</gene>
<accession>A0A172XDB8</accession>
<keyword evidence="1" id="KW-0614">Plasmid</keyword>
<dbReference type="Pfam" id="PF03196">
    <property type="entry name" value="DUF261"/>
    <property type="match status" value="1"/>
</dbReference>
<dbReference type="AlphaFoldDB" id="A0A172XDB8"/>
<dbReference type="Proteomes" id="UP000264231">
    <property type="component" value="Plasmid lp31"/>
</dbReference>
<name>A0A172XDB8_BORTU</name>